<dbReference type="InterPro" id="IPR029063">
    <property type="entry name" value="SAM-dependent_MTases_sf"/>
</dbReference>
<dbReference type="InterPro" id="IPR051685">
    <property type="entry name" value="Ycf3/AcsC/BcsC/TPR_MFPF"/>
</dbReference>
<dbReference type="SUPFAM" id="SSF48452">
    <property type="entry name" value="TPR-like"/>
    <property type="match status" value="1"/>
</dbReference>
<keyword evidence="1" id="KW-0677">Repeat</keyword>
<dbReference type="PROSITE" id="PS50005">
    <property type="entry name" value="TPR"/>
    <property type="match status" value="3"/>
</dbReference>
<dbReference type="SUPFAM" id="SSF53335">
    <property type="entry name" value="S-adenosyl-L-methionine-dependent methyltransferases"/>
    <property type="match status" value="1"/>
</dbReference>
<gene>
    <name evidence="5" type="ORF">GCM10011396_05940</name>
</gene>
<dbReference type="Proteomes" id="UP000637423">
    <property type="component" value="Unassembled WGS sequence"/>
</dbReference>
<evidence type="ECO:0000313" key="5">
    <source>
        <dbReference type="EMBL" id="GGC61849.1"/>
    </source>
</evidence>
<dbReference type="InterPro" id="IPR011990">
    <property type="entry name" value="TPR-like_helical_dom_sf"/>
</dbReference>
<feature type="domain" description="Methyltransferase type 12" evidence="4">
    <location>
        <begin position="256"/>
        <end position="349"/>
    </location>
</feature>
<evidence type="ECO:0000259" key="4">
    <source>
        <dbReference type="Pfam" id="PF08242"/>
    </source>
</evidence>
<dbReference type="InterPro" id="IPR019734">
    <property type="entry name" value="TPR_rpt"/>
</dbReference>
<feature type="repeat" description="TPR" evidence="3">
    <location>
        <begin position="121"/>
        <end position="154"/>
    </location>
</feature>
<dbReference type="AlphaFoldDB" id="A0A916U6A7"/>
<dbReference type="CDD" id="cd02440">
    <property type="entry name" value="AdoMet_MTases"/>
    <property type="match status" value="1"/>
</dbReference>
<feature type="repeat" description="TPR" evidence="3">
    <location>
        <begin position="155"/>
        <end position="188"/>
    </location>
</feature>
<evidence type="ECO:0000256" key="2">
    <source>
        <dbReference type="ARBA" id="ARBA00022803"/>
    </source>
</evidence>
<reference evidence="5" key="1">
    <citation type="journal article" date="2014" name="Int. J. Syst. Evol. Microbiol.">
        <title>Complete genome sequence of Corynebacterium casei LMG S-19264T (=DSM 44701T), isolated from a smear-ripened cheese.</title>
        <authorList>
            <consortium name="US DOE Joint Genome Institute (JGI-PGF)"/>
            <person name="Walter F."/>
            <person name="Albersmeier A."/>
            <person name="Kalinowski J."/>
            <person name="Ruckert C."/>
        </authorList>
    </citation>
    <scope>NUCLEOTIDE SEQUENCE</scope>
    <source>
        <strain evidence="5">CGMCC 1.10998</strain>
    </source>
</reference>
<comment type="caution">
    <text evidence="5">The sequence shown here is derived from an EMBL/GenBank/DDBJ whole genome shotgun (WGS) entry which is preliminary data.</text>
</comment>
<dbReference type="Pfam" id="PF08242">
    <property type="entry name" value="Methyltransf_12"/>
    <property type="match status" value="1"/>
</dbReference>
<accession>A0A916U6A7</accession>
<dbReference type="RefSeq" id="WP_188564483.1">
    <property type="nucleotide sequence ID" value="NZ_BMED01000001.1"/>
</dbReference>
<protein>
    <recommendedName>
        <fullName evidence="4">Methyltransferase type 12 domain-containing protein</fullName>
    </recommendedName>
</protein>
<reference evidence="5" key="2">
    <citation type="submission" date="2020-09" db="EMBL/GenBank/DDBJ databases">
        <authorList>
            <person name="Sun Q."/>
            <person name="Zhou Y."/>
        </authorList>
    </citation>
    <scope>NUCLEOTIDE SEQUENCE</scope>
    <source>
        <strain evidence="5">CGMCC 1.10998</strain>
    </source>
</reference>
<dbReference type="PANTHER" id="PTHR44943">
    <property type="entry name" value="CELLULOSE SYNTHASE OPERON PROTEIN C"/>
    <property type="match status" value="1"/>
</dbReference>
<evidence type="ECO:0000313" key="6">
    <source>
        <dbReference type="Proteomes" id="UP000637423"/>
    </source>
</evidence>
<dbReference type="EMBL" id="BMED01000001">
    <property type="protein sequence ID" value="GGC61849.1"/>
    <property type="molecule type" value="Genomic_DNA"/>
</dbReference>
<dbReference type="Pfam" id="PF14559">
    <property type="entry name" value="TPR_19"/>
    <property type="match status" value="1"/>
</dbReference>
<keyword evidence="2 3" id="KW-0802">TPR repeat</keyword>
<dbReference type="InterPro" id="IPR013217">
    <property type="entry name" value="Methyltransf_12"/>
</dbReference>
<dbReference type="Gene3D" id="3.40.50.150">
    <property type="entry name" value="Vaccinia Virus protein VP39"/>
    <property type="match status" value="1"/>
</dbReference>
<dbReference type="SMART" id="SM00028">
    <property type="entry name" value="TPR"/>
    <property type="match status" value="5"/>
</dbReference>
<dbReference type="PROSITE" id="PS50293">
    <property type="entry name" value="TPR_REGION"/>
    <property type="match status" value="1"/>
</dbReference>
<organism evidence="5 6">
    <name type="scientific">Undibacterium terreum</name>
    <dbReference type="NCBI Taxonomy" id="1224302"/>
    <lineage>
        <taxon>Bacteria</taxon>
        <taxon>Pseudomonadati</taxon>
        <taxon>Pseudomonadota</taxon>
        <taxon>Betaproteobacteria</taxon>
        <taxon>Burkholderiales</taxon>
        <taxon>Oxalobacteraceae</taxon>
        <taxon>Undibacterium</taxon>
    </lineage>
</organism>
<proteinExistence type="predicted"/>
<sequence length="422" mass="46019">MSAGLDFMSGDSMPYDVNAAFESARLLHEAGQLEQARSVYEHILSIEPAHADTLHLLGVMAHQAGDHRQAIKLIQQAIDAAPRPVPAIYYNNMGSALRAAGRHQDAMIAFSLGIHVDKNYAPGYFNLGVAMSGQGDWEAALQRFSQALDLKPDFADAHYNKAIAEKQLGRPREALASFREVLRLQPGNGLAQHYVALLSGAASERAPDEYVTSIFDGNAEEFDRHLVQQLQYDTPQRLVEMLKQHAKPSSRQWAVLDLGCGTGLVGAAIAPFAHYVVGVDLSPKMLEKARTRGVYARLEQSELQAMMDVEAEVGAVYDVITSADVFIYIGKLDRVFQRARGLLKPGGYFAFSAESLDALPKNDGCGTEDYRLNPSGRYAHAAAYLKRLAGQSGFAVEAMASLPARLEGGQPVQAWLVLCQTM</sequence>
<dbReference type="PANTHER" id="PTHR44943:SF8">
    <property type="entry name" value="TPR REPEAT-CONTAINING PROTEIN MJ0263"/>
    <property type="match status" value="1"/>
</dbReference>
<evidence type="ECO:0000256" key="3">
    <source>
        <dbReference type="PROSITE-ProRule" id="PRU00339"/>
    </source>
</evidence>
<name>A0A916U6A7_9BURK</name>
<dbReference type="Pfam" id="PF13432">
    <property type="entry name" value="TPR_16"/>
    <property type="match status" value="1"/>
</dbReference>
<feature type="repeat" description="TPR" evidence="3">
    <location>
        <begin position="51"/>
        <end position="84"/>
    </location>
</feature>
<keyword evidence="6" id="KW-1185">Reference proteome</keyword>
<evidence type="ECO:0000256" key="1">
    <source>
        <dbReference type="ARBA" id="ARBA00022737"/>
    </source>
</evidence>
<dbReference type="Gene3D" id="1.25.40.10">
    <property type="entry name" value="Tetratricopeptide repeat domain"/>
    <property type="match status" value="2"/>
</dbReference>